<organism evidence="1 2">
    <name type="scientific">Tuber borchii</name>
    <name type="common">White truffle</name>
    <dbReference type="NCBI Taxonomy" id="42251"/>
    <lineage>
        <taxon>Eukaryota</taxon>
        <taxon>Fungi</taxon>
        <taxon>Dikarya</taxon>
        <taxon>Ascomycota</taxon>
        <taxon>Pezizomycotina</taxon>
        <taxon>Pezizomycetes</taxon>
        <taxon>Pezizales</taxon>
        <taxon>Tuberaceae</taxon>
        <taxon>Tuber</taxon>
    </lineage>
</organism>
<accession>A0A2T6ZML2</accession>
<dbReference type="AlphaFoldDB" id="A0A2T6ZML2"/>
<evidence type="ECO:0000313" key="1">
    <source>
        <dbReference type="EMBL" id="PUU76654.1"/>
    </source>
</evidence>
<name>A0A2T6ZML2_TUBBO</name>
<evidence type="ECO:0000313" key="2">
    <source>
        <dbReference type="Proteomes" id="UP000244722"/>
    </source>
</evidence>
<reference evidence="1 2" key="1">
    <citation type="submission" date="2017-04" db="EMBL/GenBank/DDBJ databases">
        <title>Draft genome sequence of Tuber borchii Vittad., a whitish edible truffle.</title>
        <authorList>
            <consortium name="DOE Joint Genome Institute"/>
            <person name="Murat C."/>
            <person name="Kuo A."/>
            <person name="Barry K.W."/>
            <person name="Clum A."/>
            <person name="Dockter R.B."/>
            <person name="Fauchery L."/>
            <person name="Iotti M."/>
            <person name="Kohler A."/>
            <person name="Labutti K."/>
            <person name="Lindquist E.A."/>
            <person name="Lipzen A."/>
            <person name="Ohm R.A."/>
            <person name="Wang M."/>
            <person name="Grigoriev I.V."/>
            <person name="Zambonelli A."/>
            <person name="Martin F.M."/>
        </authorList>
    </citation>
    <scope>NUCLEOTIDE SEQUENCE [LARGE SCALE GENOMIC DNA]</scope>
    <source>
        <strain evidence="1 2">Tbo3840</strain>
    </source>
</reference>
<dbReference type="EMBL" id="NESQ01000181">
    <property type="protein sequence ID" value="PUU76654.1"/>
    <property type="molecule type" value="Genomic_DNA"/>
</dbReference>
<comment type="caution">
    <text evidence="1">The sequence shown here is derived from an EMBL/GenBank/DDBJ whole genome shotgun (WGS) entry which is preliminary data.</text>
</comment>
<gene>
    <name evidence="1" type="ORF">B9Z19DRAFT_1066496</name>
</gene>
<sequence length="314" mass="34560">MPWHQEIVPSAKTSPRSQVEVSRIHSIQASHIQQHCPYFLYLYNSEKIFSTVRAIVKKGKEITPRCRAAIVTLRCLDIPMTFKKIEDITGVLTSTTASDIWRHALANARSACLAVTTTTALPTALPPTASLASLSGGHSATTLPAAALPGSVLSVLPPIGAPALASIPSSASSLISDKEFSLLELISASVLDSDSCSGRPHILSEGNKDRLVKLMKKDFVTWRMTLCDIRREASLSHERQSAEEIVTAASKIQSYNENCAEEESRLNTAWRASEEWEELQRRELLNAREARLLASLTGVKTKTTQSWRDFTNYE</sequence>
<dbReference type="Proteomes" id="UP000244722">
    <property type="component" value="Unassembled WGS sequence"/>
</dbReference>
<keyword evidence="2" id="KW-1185">Reference proteome</keyword>
<dbReference type="OrthoDB" id="5405453at2759"/>
<protein>
    <submittedName>
        <fullName evidence="1">Uncharacterized protein</fullName>
    </submittedName>
</protein>
<proteinExistence type="predicted"/>